<reference evidence="1" key="1">
    <citation type="submission" date="2020-08" db="EMBL/GenBank/DDBJ databases">
        <title>Multicomponent nature underlies the extraordinary mechanical properties of spider dragline silk.</title>
        <authorList>
            <person name="Kono N."/>
            <person name="Nakamura H."/>
            <person name="Mori M."/>
            <person name="Yoshida Y."/>
            <person name="Ohtoshi R."/>
            <person name="Malay A.D."/>
            <person name="Moran D.A.P."/>
            <person name="Tomita M."/>
            <person name="Numata K."/>
            <person name="Arakawa K."/>
        </authorList>
    </citation>
    <scope>NUCLEOTIDE SEQUENCE</scope>
</reference>
<keyword evidence="2" id="KW-1185">Reference proteome</keyword>
<name>A0A8X6QQV0_NEPPI</name>
<proteinExistence type="predicted"/>
<sequence length="142" mass="15109">MHGTAHTAVPLPKIVHPKQPLFADVANVNQPKCNGWPLLGGASFVIKASPVPGKSGSIAQLWSMRISQISFADIPPCNLSSDLSAATTSWAFGTLKHLSHSFNSVMSALIITFKSYALIFSVENLKLGPNSCAHGIMLVNQL</sequence>
<dbReference type="Proteomes" id="UP000887013">
    <property type="component" value="Unassembled WGS sequence"/>
</dbReference>
<evidence type="ECO:0000313" key="1">
    <source>
        <dbReference type="EMBL" id="GFU38015.1"/>
    </source>
</evidence>
<gene>
    <name evidence="1" type="primary">AVEN_1684_2</name>
    <name evidence="1" type="ORF">NPIL_365171</name>
</gene>
<evidence type="ECO:0000313" key="2">
    <source>
        <dbReference type="Proteomes" id="UP000887013"/>
    </source>
</evidence>
<dbReference type="OrthoDB" id="6434808at2759"/>
<protein>
    <submittedName>
        <fullName evidence="1">Uncharacterized protein</fullName>
    </submittedName>
</protein>
<accession>A0A8X6QQV0</accession>
<dbReference type="EMBL" id="BMAW01035044">
    <property type="protein sequence ID" value="GFU38015.1"/>
    <property type="molecule type" value="Genomic_DNA"/>
</dbReference>
<comment type="caution">
    <text evidence="1">The sequence shown here is derived from an EMBL/GenBank/DDBJ whole genome shotgun (WGS) entry which is preliminary data.</text>
</comment>
<organism evidence="1 2">
    <name type="scientific">Nephila pilipes</name>
    <name type="common">Giant wood spider</name>
    <name type="synonym">Nephila maculata</name>
    <dbReference type="NCBI Taxonomy" id="299642"/>
    <lineage>
        <taxon>Eukaryota</taxon>
        <taxon>Metazoa</taxon>
        <taxon>Ecdysozoa</taxon>
        <taxon>Arthropoda</taxon>
        <taxon>Chelicerata</taxon>
        <taxon>Arachnida</taxon>
        <taxon>Araneae</taxon>
        <taxon>Araneomorphae</taxon>
        <taxon>Entelegynae</taxon>
        <taxon>Araneoidea</taxon>
        <taxon>Nephilidae</taxon>
        <taxon>Nephila</taxon>
    </lineage>
</organism>
<dbReference type="AlphaFoldDB" id="A0A8X6QQV0"/>